<feature type="binding site" evidence="3">
    <location>
        <position position="43"/>
    </location>
    <ligand>
        <name>phosphate</name>
        <dbReference type="ChEBI" id="CHEBI:43474"/>
        <note>ligand shared between dimeric partners</note>
    </ligand>
</feature>
<keyword evidence="1 3" id="KW-0328">Glycosyltransferase</keyword>
<gene>
    <name evidence="3 5" type="primary">deoD</name>
    <name evidence="5" type="ORF">L2740_12145</name>
</gene>
<dbReference type="PANTHER" id="PTHR43691:SF2">
    <property type="entry name" value="PURINE NUCLEOSIDE PHOSPHORYLASE DEOD-TYPE"/>
    <property type="match status" value="1"/>
</dbReference>
<keyword evidence="2 3" id="KW-0808">Transferase</keyword>
<dbReference type="PANTHER" id="PTHR43691">
    <property type="entry name" value="URIDINE PHOSPHORYLASE"/>
    <property type="match status" value="1"/>
</dbReference>
<dbReference type="HAMAP" id="MF_01627">
    <property type="entry name" value="Pur_nucleosid_phosp"/>
    <property type="match status" value="1"/>
</dbReference>
<dbReference type="EC" id="2.4.2.1" evidence="3"/>
<dbReference type="AlphaFoldDB" id="A0A9X2CGR4"/>
<comment type="caution">
    <text evidence="5">The sequence shown here is derived from an EMBL/GenBank/DDBJ whole genome shotgun (WGS) entry which is preliminary data.</text>
</comment>
<feature type="domain" description="Nucleoside phosphorylase" evidence="4">
    <location>
        <begin position="16"/>
        <end position="225"/>
    </location>
</feature>
<dbReference type="Proteomes" id="UP001139293">
    <property type="component" value="Unassembled WGS sequence"/>
</dbReference>
<accession>A0A9X2CGR4</accession>
<comment type="catalytic activity">
    <reaction evidence="3">
        <text>a purine 2'-deoxy-D-ribonucleoside + phosphate = a purine nucleobase + 2-deoxy-alpha-D-ribose 1-phosphate</text>
        <dbReference type="Rhea" id="RHEA:36431"/>
        <dbReference type="ChEBI" id="CHEBI:26386"/>
        <dbReference type="ChEBI" id="CHEBI:43474"/>
        <dbReference type="ChEBI" id="CHEBI:57259"/>
        <dbReference type="ChEBI" id="CHEBI:142361"/>
        <dbReference type="EC" id="2.4.2.1"/>
    </reaction>
</comment>
<dbReference type="NCBIfam" id="NF009914">
    <property type="entry name" value="PRK13374.1"/>
    <property type="match status" value="1"/>
</dbReference>
<comment type="function">
    <text evidence="3">Catalyzes the reversible phosphorolytic breakdown of the N-glycosidic bond in the beta-(deoxy)ribonucleoside molecules, with the formation of the corresponding free purine bases and pentose-1-phosphate.</text>
</comment>
<evidence type="ECO:0000256" key="2">
    <source>
        <dbReference type="ARBA" id="ARBA00022679"/>
    </source>
</evidence>
<sequence>MTAHINGKLGDFAETIIMPGDPLRAKYIAENFLEDAVEVTNIRNMLGYTGFYKGQRISVMGHGMGIPSMVLYAHELVADFGVKRIIRVGSAGATQHDVKINDVILAQAAGTDSPTNAKRSSGYQMATSATFDLLHKAYMIAQQKQLNVKVGNVFSGDMYYDPDEDMIPALERFGVLGVDMEVAGLYGLAHHKGFESLAILTVSDHCLTGEETTAEARQLTFNNMIELALETACQ</sequence>
<organism evidence="5 6">
    <name type="scientific">Shewanella pneumatophori</name>
    <dbReference type="NCBI Taxonomy" id="314092"/>
    <lineage>
        <taxon>Bacteria</taxon>
        <taxon>Pseudomonadati</taxon>
        <taxon>Pseudomonadota</taxon>
        <taxon>Gammaproteobacteria</taxon>
        <taxon>Alteromonadales</taxon>
        <taxon>Shewanellaceae</taxon>
        <taxon>Shewanella</taxon>
    </lineage>
</organism>
<dbReference type="CDD" id="cd09006">
    <property type="entry name" value="PNP_EcPNPI-like"/>
    <property type="match status" value="1"/>
</dbReference>
<dbReference type="SUPFAM" id="SSF53167">
    <property type="entry name" value="Purine and uridine phosphorylases"/>
    <property type="match status" value="1"/>
</dbReference>
<dbReference type="RefSeq" id="WP_248950463.1">
    <property type="nucleotide sequence ID" value="NZ_JAKILB010000007.1"/>
</dbReference>
<dbReference type="EMBL" id="JAKILB010000007">
    <property type="protein sequence ID" value="MCL1139291.1"/>
    <property type="molecule type" value="Genomic_DNA"/>
</dbReference>
<dbReference type="GO" id="GO:0006152">
    <property type="term" value="P:purine nucleoside catabolic process"/>
    <property type="evidence" value="ECO:0007669"/>
    <property type="project" value="TreeGrafter"/>
</dbReference>
<dbReference type="NCBIfam" id="TIGR00107">
    <property type="entry name" value="deoD"/>
    <property type="match status" value="1"/>
</dbReference>
<comment type="subunit">
    <text evidence="3">Homohexamer; trimer of homodimers.</text>
</comment>
<dbReference type="InterPro" id="IPR004402">
    <property type="entry name" value="DeoD-type"/>
</dbReference>
<feature type="binding site" evidence="3">
    <location>
        <position position="4"/>
    </location>
    <ligand>
        <name>a purine D-ribonucleoside</name>
        <dbReference type="ChEBI" id="CHEBI:142355"/>
        <note>ligand shared between dimeric partners</note>
    </ligand>
</feature>
<evidence type="ECO:0000256" key="3">
    <source>
        <dbReference type="HAMAP-Rule" id="MF_01627"/>
    </source>
</evidence>
<dbReference type="InterPro" id="IPR035994">
    <property type="entry name" value="Nucleoside_phosphorylase_sf"/>
</dbReference>
<evidence type="ECO:0000313" key="6">
    <source>
        <dbReference type="Proteomes" id="UP001139293"/>
    </source>
</evidence>
<dbReference type="NCBIfam" id="NF004489">
    <property type="entry name" value="PRK05819.1"/>
    <property type="match status" value="1"/>
</dbReference>
<evidence type="ECO:0000256" key="1">
    <source>
        <dbReference type="ARBA" id="ARBA00022676"/>
    </source>
</evidence>
<dbReference type="GO" id="GO:0005829">
    <property type="term" value="C:cytosol"/>
    <property type="evidence" value="ECO:0007669"/>
    <property type="project" value="TreeGrafter"/>
</dbReference>
<comment type="catalytic activity">
    <reaction evidence="3">
        <text>a purine D-ribonucleoside + phosphate = a purine nucleobase + alpha-D-ribose 1-phosphate</text>
        <dbReference type="Rhea" id="RHEA:19805"/>
        <dbReference type="ChEBI" id="CHEBI:26386"/>
        <dbReference type="ChEBI" id="CHEBI:43474"/>
        <dbReference type="ChEBI" id="CHEBI:57720"/>
        <dbReference type="ChEBI" id="CHEBI:142355"/>
        <dbReference type="EC" id="2.4.2.1"/>
    </reaction>
</comment>
<comment type="similarity">
    <text evidence="3">Belongs to the PNP/UDP phosphorylase family.</text>
</comment>
<feature type="site" description="Important for catalytic activity" evidence="3">
    <location>
        <position position="217"/>
    </location>
</feature>
<feature type="binding site" description="in other chain" evidence="3">
    <location>
        <position position="24"/>
    </location>
    <ligand>
        <name>phosphate</name>
        <dbReference type="ChEBI" id="CHEBI:43474"/>
        <note>ligand shared between dimeric partners</note>
    </ligand>
</feature>
<keyword evidence="6" id="KW-1185">Reference proteome</keyword>
<name>A0A9X2CGR4_9GAMM</name>
<dbReference type="Pfam" id="PF01048">
    <property type="entry name" value="PNP_UDP_1"/>
    <property type="match status" value="1"/>
</dbReference>
<dbReference type="InterPro" id="IPR000845">
    <property type="entry name" value="Nucleoside_phosphorylase_d"/>
</dbReference>
<feature type="active site" description="Proton donor" evidence="3">
    <location>
        <position position="204"/>
    </location>
</feature>
<dbReference type="Gene3D" id="3.40.50.1580">
    <property type="entry name" value="Nucleoside phosphorylase domain"/>
    <property type="match status" value="1"/>
</dbReference>
<feature type="binding site" description="in other chain" evidence="3">
    <location>
        <begin position="87"/>
        <end position="90"/>
    </location>
    <ligand>
        <name>phosphate</name>
        <dbReference type="ChEBI" id="CHEBI:43474"/>
        <note>ligand shared between dimeric partners</note>
    </ligand>
</feature>
<feature type="binding site" description="in other chain" evidence="3">
    <location>
        <begin position="179"/>
        <end position="181"/>
    </location>
    <ligand>
        <name>a purine D-ribonucleoside</name>
        <dbReference type="ChEBI" id="CHEBI:142355"/>
        <note>ligand shared between dimeric partners</note>
    </ligand>
</feature>
<proteinExistence type="inferred from homology"/>
<protein>
    <recommendedName>
        <fullName evidence="3">Purine nucleoside phosphorylase DeoD-type</fullName>
        <shortName evidence="3">PNP</shortName>
        <ecNumber evidence="3">2.4.2.1</ecNumber>
    </recommendedName>
</protein>
<dbReference type="GO" id="GO:0004731">
    <property type="term" value="F:purine-nucleoside phosphorylase activity"/>
    <property type="evidence" value="ECO:0007669"/>
    <property type="project" value="UniProtKB-UniRule"/>
</dbReference>
<reference evidence="5" key="1">
    <citation type="submission" date="2022-01" db="EMBL/GenBank/DDBJ databases">
        <title>Whole genome-based taxonomy of the Shewanellaceae.</title>
        <authorList>
            <person name="Martin-Rodriguez A.J."/>
        </authorList>
    </citation>
    <scope>NUCLEOTIDE SEQUENCE</scope>
    <source>
        <strain evidence="5">KCTC 23973</strain>
    </source>
</reference>
<evidence type="ECO:0000259" key="4">
    <source>
        <dbReference type="Pfam" id="PF01048"/>
    </source>
</evidence>
<evidence type="ECO:0000313" key="5">
    <source>
        <dbReference type="EMBL" id="MCL1139291.1"/>
    </source>
</evidence>
<feature type="binding site" description="in other chain" evidence="3">
    <location>
        <position position="20"/>
    </location>
    <ligand>
        <name>phosphate</name>
        <dbReference type="ChEBI" id="CHEBI:43474"/>
        <note>ligand shared between dimeric partners</note>
    </ligand>
</feature>
<feature type="binding site" description="in other chain" evidence="3">
    <location>
        <begin position="203"/>
        <end position="204"/>
    </location>
    <ligand>
        <name>a purine D-ribonucleoside</name>
        <dbReference type="ChEBI" id="CHEBI:142355"/>
        <note>ligand shared between dimeric partners</note>
    </ligand>
</feature>